<dbReference type="EMBL" id="CM047899">
    <property type="protein sequence ID" value="KAJ0102691.1"/>
    <property type="molecule type" value="Genomic_DNA"/>
</dbReference>
<proteinExistence type="predicted"/>
<sequence length="141" mass="16034">MISVAFLGMTDTATKEDFDWLCSNHKIIRASKIICRLINDKASHKFEQQRGHVASAVECYMKQHGVSETEAVKVILKIVAKAWKDVNEEMLKPTAVSMPRLELILNYLRVIEVVYKDDDSFTDASKLQDKVALLLRDPVLL</sequence>
<reference evidence="2" key="1">
    <citation type="journal article" date="2023" name="G3 (Bethesda)">
        <title>Genome assembly and association tests identify interacting loci associated with vigor, precocity, and sex in interspecific pistachio rootstocks.</title>
        <authorList>
            <person name="Palmer W."/>
            <person name="Jacygrad E."/>
            <person name="Sagayaradj S."/>
            <person name="Cavanaugh K."/>
            <person name="Han R."/>
            <person name="Bertier L."/>
            <person name="Beede B."/>
            <person name="Kafkas S."/>
            <person name="Golino D."/>
            <person name="Preece J."/>
            <person name="Michelmore R."/>
        </authorList>
    </citation>
    <scope>NUCLEOTIDE SEQUENCE [LARGE SCALE GENOMIC DNA]</scope>
</reference>
<gene>
    <name evidence="1" type="ORF">Patl1_04372</name>
</gene>
<comment type="caution">
    <text evidence="1">The sequence shown here is derived from an EMBL/GenBank/DDBJ whole genome shotgun (WGS) entry which is preliminary data.</text>
</comment>
<accession>A0ACC1BUP1</accession>
<evidence type="ECO:0000313" key="2">
    <source>
        <dbReference type="Proteomes" id="UP001164250"/>
    </source>
</evidence>
<keyword evidence="2" id="KW-1185">Reference proteome</keyword>
<organism evidence="1 2">
    <name type="scientific">Pistacia atlantica</name>
    <dbReference type="NCBI Taxonomy" id="434234"/>
    <lineage>
        <taxon>Eukaryota</taxon>
        <taxon>Viridiplantae</taxon>
        <taxon>Streptophyta</taxon>
        <taxon>Embryophyta</taxon>
        <taxon>Tracheophyta</taxon>
        <taxon>Spermatophyta</taxon>
        <taxon>Magnoliopsida</taxon>
        <taxon>eudicotyledons</taxon>
        <taxon>Gunneridae</taxon>
        <taxon>Pentapetalae</taxon>
        <taxon>rosids</taxon>
        <taxon>malvids</taxon>
        <taxon>Sapindales</taxon>
        <taxon>Anacardiaceae</taxon>
        <taxon>Pistacia</taxon>
    </lineage>
</organism>
<dbReference type="Proteomes" id="UP001164250">
    <property type="component" value="Chromosome 3"/>
</dbReference>
<name>A0ACC1BUP1_9ROSI</name>
<protein>
    <submittedName>
        <fullName evidence="1">Uncharacterized protein</fullName>
    </submittedName>
</protein>
<evidence type="ECO:0000313" key="1">
    <source>
        <dbReference type="EMBL" id="KAJ0102691.1"/>
    </source>
</evidence>